<dbReference type="WBParaSite" id="ACAC_0000399001-mRNA-1">
    <property type="protein sequence ID" value="ACAC_0000399001-mRNA-1"/>
    <property type="gene ID" value="ACAC_0000399001"/>
</dbReference>
<accession>A0A0K0D1P5</accession>
<protein>
    <submittedName>
        <fullName evidence="2">Uncharacterized protein</fullName>
    </submittedName>
</protein>
<reference evidence="1" key="1">
    <citation type="submission" date="2012-09" db="EMBL/GenBank/DDBJ databases">
        <authorList>
            <person name="Martin A.A."/>
        </authorList>
    </citation>
    <scope>NUCLEOTIDE SEQUENCE</scope>
</reference>
<dbReference type="Proteomes" id="UP000035642">
    <property type="component" value="Unassembled WGS sequence"/>
</dbReference>
<evidence type="ECO:0000313" key="1">
    <source>
        <dbReference type="Proteomes" id="UP000035642"/>
    </source>
</evidence>
<dbReference type="AlphaFoldDB" id="A0A0K0D1P5"/>
<sequence length="151" mass="17174">MSCNVFSNKEDRVDQIFYKALCQYKRESAQHRETLPDGGSSILKVCKDASLPNRSESSSTTSVYRNGSNHVGFKSGGCDNKERDYGKISARDHFPPRLEQPEKVRRRLGVDFRNRLFSLIAGRRVCPHLWFNFNKCFLCGANAQPADADPR</sequence>
<organism evidence="1 2">
    <name type="scientific">Angiostrongylus cantonensis</name>
    <name type="common">Rat lungworm</name>
    <dbReference type="NCBI Taxonomy" id="6313"/>
    <lineage>
        <taxon>Eukaryota</taxon>
        <taxon>Metazoa</taxon>
        <taxon>Ecdysozoa</taxon>
        <taxon>Nematoda</taxon>
        <taxon>Chromadorea</taxon>
        <taxon>Rhabditida</taxon>
        <taxon>Rhabditina</taxon>
        <taxon>Rhabditomorpha</taxon>
        <taxon>Strongyloidea</taxon>
        <taxon>Metastrongylidae</taxon>
        <taxon>Angiostrongylus</taxon>
    </lineage>
</organism>
<name>A0A0K0D1P5_ANGCA</name>
<keyword evidence="1" id="KW-1185">Reference proteome</keyword>
<proteinExistence type="predicted"/>
<reference evidence="2" key="2">
    <citation type="submission" date="2017-02" db="UniProtKB">
        <authorList>
            <consortium name="WormBaseParasite"/>
        </authorList>
    </citation>
    <scope>IDENTIFICATION</scope>
</reference>
<evidence type="ECO:0000313" key="2">
    <source>
        <dbReference type="WBParaSite" id="ACAC_0000399001-mRNA-1"/>
    </source>
</evidence>